<dbReference type="InterPro" id="IPR004398">
    <property type="entry name" value="RNA_MeTrfase_RsmD"/>
</dbReference>
<dbReference type="PATRIC" id="fig|997350.3.peg.1902"/>
<keyword evidence="1 3" id="KW-0489">Methyltransferase</keyword>
<reference evidence="3 4" key="1">
    <citation type="submission" date="2011-06" db="EMBL/GenBank/DDBJ databases">
        <authorList>
            <person name="Muzny D."/>
            <person name="Qin X."/>
            <person name="Deng J."/>
            <person name="Jiang H."/>
            <person name="Liu Y."/>
            <person name="Qu J."/>
            <person name="Song X.-Z."/>
            <person name="Zhang L."/>
            <person name="Thornton R."/>
            <person name="Coyle M."/>
            <person name="Francisco L."/>
            <person name="Jackson L."/>
            <person name="Javaid M."/>
            <person name="Korchina V."/>
            <person name="Kovar C."/>
            <person name="Mata R."/>
            <person name="Mathew T."/>
            <person name="Ngo R."/>
            <person name="Nguyen L."/>
            <person name="Nguyen N."/>
            <person name="Okwuonu G."/>
            <person name="Ongeri F."/>
            <person name="Pham C."/>
            <person name="Simmons D."/>
            <person name="Wilczek-Boney K."/>
            <person name="Hale W."/>
            <person name="Jakkamsetti A."/>
            <person name="Pham P."/>
            <person name="Ruth R."/>
            <person name="San Lucas F."/>
            <person name="Warren J."/>
            <person name="Zhang J."/>
            <person name="Zhao Z."/>
            <person name="Zhou C."/>
            <person name="Zhu D."/>
            <person name="Lee S."/>
            <person name="Bess C."/>
            <person name="Blankenburg K."/>
            <person name="Forbes L."/>
            <person name="Fu Q."/>
            <person name="Gubbala S."/>
            <person name="Hirani K."/>
            <person name="Jayaseelan J.C."/>
            <person name="Lara F."/>
            <person name="Munidasa M."/>
            <person name="Palculict T."/>
            <person name="Patil S."/>
            <person name="Pu L.-L."/>
            <person name="Saada N."/>
            <person name="Tang L."/>
            <person name="Weissenberger G."/>
            <person name="Zhu Y."/>
            <person name="Hemphill L."/>
            <person name="Shang Y."/>
            <person name="Youmans B."/>
            <person name="Ayvaz T."/>
            <person name="Ross M."/>
            <person name="Santibanez J."/>
            <person name="Aqrawi P."/>
            <person name="Gross S."/>
            <person name="Joshi V."/>
            <person name="Fowler G."/>
            <person name="Nazareth L."/>
            <person name="Reid J."/>
            <person name="Worley K."/>
            <person name="Petrosino J."/>
            <person name="Highlander S."/>
            <person name="Gibbs R."/>
        </authorList>
    </citation>
    <scope>NUCLEOTIDE SEQUENCE [LARGE SCALE GENOMIC DNA]</scope>
    <source>
        <strain evidence="3 4">ATCC 29427</strain>
    </source>
</reference>
<proteinExistence type="predicted"/>
<dbReference type="CDD" id="cd02440">
    <property type="entry name" value="AdoMet_MTases"/>
    <property type="match status" value="1"/>
</dbReference>
<dbReference type="EMBL" id="AGBB01000202">
    <property type="protein sequence ID" value="EGY76597.1"/>
    <property type="molecule type" value="Genomic_DNA"/>
</dbReference>
<dbReference type="Proteomes" id="UP000003422">
    <property type="component" value="Unassembled WGS sequence"/>
</dbReference>
<organism evidence="3 4">
    <name type="scientific">Peptoniphilus indolicus ATCC 29427</name>
    <dbReference type="NCBI Taxonomy" id="997350"/>
    <lineage>
        <taxon>Bacteria</taxon>
        <taxon>Bacillati</taxon>
        <taxon>Bacillota</taxon>
        <taxon>Tissierellia</taxon>
        <taxon>Tissierellales</taxon>
        <taxon>Peptoniphilaceae</taxon>
        <taxon>Peptoniphilus</taxon>
    </lineage>
</organism>
<dbReference type="PANTHER" id="PTHR43542">
    <property type="entry name" value="METHYLTRANSFERASE"/>
    <property type="match status" value="1"/>
</dbReference>
<protein>
    <submittedName>
        <fullName evidence="3">Site-specific DNA-methyltransferase (Adenine-specific)</fullName>
    </submittedName>
</protein>
<dbReference type="NCBIfam" id="TIGR00095">
    <property type="entry name" value="16S rRNA (guanine(966)-N(2))-methyltransferase RsmD"/>
    <property type="match status" value="1"/>
</dbReference>
<sequence length="183" mass="20956">MFGGAMRVISGSKRGLKLQTPIGYGTRPTEDRVKENIFNILGQMFYDAKVMDLFSGTGQIGIEFLSRGAKSVIFVEKDKKVLKVLKENLNKASFKAEILEKDALLALNGVGNKFDYIYMDPPYDDSELYDEVAESIYKLDLLEEDGILVVEERTEAQHDFSEYFELIRNKKYGSTTIELWRKR</sequence>
<accession>G4D6F6</accession>
<dbReference type="Pfam" id="PF03602">
    <property type="entry name" value="Cons_hypoth95"/>
    <property type="match status" value="1"/>
</dbReference>
<evidence type="ECO:0000313" key="4">
    <source>
        <dbReference type="Proteomes" id="UP000003422"/>
    </source>
</evidence>
<keyword evidence="2 3" id="KW-0808">Transferase</keyword>
<name>G4D6F6_9FIRM</name>
<dbReference type="InterPro" id="IPR029063">
    <property type="entry name" value="SAM-dependent_MTases_sf"/>
</dbReference>
<dbReference type="InterPro" id="IPR002052">
    <property type="entry name" value="DNA_methylase_N6_adenine_CS"/>
</dbReference>
<dbReference type="AlphaFoldDB" id="G4D6F6"/>
<dbReference type="Gene3D" id="3.40.50.150">
    <property type="entry name" value="Vaccinia Virus protein VP39"/>
    <property type="match status" value="1"/>
</dbReference>
<dbReference type="PANTHER" id="PTHR43542:SF1">
    <property type="entry name" value="METHYLTRANSFERASE"/>
    <property type="match status" value="1"/>
</dbReference>
<evidence type="ECO:0000256" key="2">
    <source>
        <dbReference type="ARBA" id="ARBA00022679"/>
    </source>
</evidence>
<dbReference type="SUPFAM" id="SSF53335">
    <property type="entry name" value="S-adenosyl-L-methionine-dependent methyltransferases"/>
    <property type="match status" value="1"/>
</dbReference>
<dbReference type="eggNOG" id="COG0742">
    <property type="taxonomic scope" value="Bacteria"/>
</dbReference>
<keyword evidence="4" id="KW-1185">Reference proteome</keyword>
<gene>
    <name evidence="3" type="ORF">HMPREF9129_1986</name>
</gene>
<dbReference type="STRING" id="997350.HMPREF9129_1986"/>
<dbReference type="GO" id="GO:0008168">
    <property type="term" value="F:methyltransferase activity"/>
    <property type="evidence" value="ECO:0007669"/>
    <property type="project" value="UniProtKB-KW"/>
</dbReference>
<dbReference type="PIRSF" id="PIRSF004553">
    <property type="entry name" value="CHP00095"/>
    <property type="match status" value="1"/>
</dbReference>
<evidence type="ECO:0000256" key="1">
    <source>
        <dbReference type="ARBA" id="ARBA00022603"/>
    </source>
</evidence>
<comment type="caution">
    <text evidence="3">The sequence shown here is derived from an EMBL/GenBank/DDBJ whole genome shotgun (WGS) entry which is preliminary data.</text>
</comment>
<evidence type="ECO:0000313" key="3">
    <source>
        <dbReference type="EMBL" id="EGY76597.1"/>
    </source>
</evidence>
<dbReference type="GO" id="GO:0031167">
    <property type="term" value="P:rRNA methylation"/>
    <property type="evidence" value="ECO:0007669"/>
    <property type="project" value="InterPro"/>
</dbReference>
<dbReference type="PROSITE" id="PS00092">
    <property type="entry name" value="N6_MTASE"/>
    <property type="match status" value="1"/>
</dbReference>
<dbReference type="GO" id="GO:0003676">
    <property type="term" value="F:nucleic acid binding"/>
    <property type="evidence" value="ECO:0007669"/>
    <property type="project" value="InterPro"/>
</dbReference>
<dbReference type="HOGENOM" id="CLU_075826_0_2_9"/>